<proteinExistence type="predicted"/>
<feature type="chain" id="PRO_5046773378" evidence="1">
    <location>
        <begin position="27"/>
        <end position="118"/>
    </location>
</feature>
<evidence type="ECO:0000256" key="1">
    <source>
        <dbReference type="SAM" id="SignalP"/>
    </source>
</evidence>
<sequence length="118" mass="12848">MGSHQLSLAFVVTMMILLKPISGSDAVLILESNTTTYRCNGLLDDCRVGDELQSELDFLMPDSTVIRILQFTNDGHPSIEALTADKPVQNSCEVHKNCPAKGGKPKCKNIFACRGILP</sequence>
<feature type="signal peptide" evidence="1">
    <location>
        <begin position="1"/>
        <end position="26"/>
    </location>
</feature>
<organism evidence="2 3">
    <name type="scientific">Hibiscus sabdariffa</name>
    <name type="common">roselle</name>
    <dbReference type="NCBI Taxonomy" id="183260"/>
    <lineage>
        <taxon>Eukaryota</taxon>
        <taxon>Viridiplantae</taxon>
        <taxon>Streptophyta</taxon>
        <taxon>Embryophyta</taxon>
        <taxon>Tracheophyta</taxon>
        <taxon>Spermatophyta</taxon>
        <taxon>Magnoliopsida</taxon>
        <taxon>eudicotyledons</taxon>
        <taxon>Gunneridae</taxon>
        <taxon>Pentapetalae</taxon>
        <taxon>rosids</taxon>
        <taxon>malvids</taxon>
        <taxon>Malvales</taxon>
        <taxon>Malvaceae</taxon>
        <taxon>Malvoideae</taxon>
        <taxon>Hibiscus</taxon>
    </lineage>
</organism>
<accession>A0ABR2AEV5</accession>
<gene>
    <name evidence="2" type="ORF">V6N11_051283</name>
</gene>
<name>A0ABR2AEV5_9ROSI</name>
<dbReference type="EMBL" id="JBBPBN010000262">
    <property type="protein sequence ID" value="KAK8491271.1"/>
    <property type="molecule type" value="Genomic_DNA"/>
</dbReference>
<evidence type="ECO:0000313" key="3">
    <source>
        <dbReference type="Proteomes" id="UP001396334"/>
    </source>
</evidence>
<evidence type="ECO:0000313" key="2">
    <source>
        <dbReference type="EMBL" id="KAK8491271.1"/>
    </source>
</evidence>
<protein>
    <submittedName>
        <fullName evidence="2">Uncharacterized protein</fullName>
    </submittedName>
</protein>
<dbReference type="Proteomes" id="UP001396334">
    <property type="component" value="Unassembled WGS sequence"/>
</dbReference>
<keyword evidence="3" id="KW-1185">Reference proteome</keyword>
<keyword evidence="1" id="KW-0732">Signal</keyword>
<reference evidence="2 3" key="1">
    <citation type="journal article" date="2024" name="G3 (Bethesda)">
        <title>Genome assembly of Hibiscus sabdariffa L. provides insights into metabolisms of medicinal natural products.</title>
        <authorList>
            <person name="Kim T."/>
        </authorList>
    </citation>
    <scope>NUCLEOTIDE SEQUENCE [LARGE SCALE GENOMIC DNA]</scope>
    <source>
        <strain evidence="2">TK-2024</strain>
        <tissue evidence="2">Old leaves</tissue>
    </source>
</reference>
<comment type="caution">
    <text evidence="2">The sequence shown here is derived from an EMBL/GenBank/DDBJ whole genome shotgun (WGS) entry which is preliminary data.</text>
</comment>